<gene>
    <name evidence="1" type="ORF">BDV33DRAFT_76983</name>
</gene>
<organism evidence="1 2">
    <name type="scientific">Aspergillus novoparasiticus</name>
    <dbReference type="NCBI Taxonomy" id="986946"/>
    <lineage>
        <taxon>Eukaryota</taxon>
        <taxon>Fungi</taxon>
        <taxon>Dikarya</taxon>
        <taxon>Ascomycota</taxon>
        <taxon>Pezizomycotina</taxon>
        <taxon>Eurotiomycetes</taxon>
        <taxon>Eurotiomycetidae</taxon>
        <taxon>Eurotiales</taxon>
        <taxon>Aspergillaceae</taxon>
        <taxon>Aspergillus</taxon>
        <taxon>Aspergillus subgen. Circumdati</taxon>
    </lineage>
</organism>
<reference evidence="1 2" key="1">
    <citation type="submission" date="2019-04" db="EMBL/GenBank/DDBJ databases">
        <title>Fungal friends and foes A comparative genomics study of 23 Aspergillus species from section Flavi.</title>
        <authorList>
            <consortium name="DOE Joint Genome Institute"/>
            <person name="Kjaerbolling I."/>
            <person name="Vesth T.C."/>
            <person name="Frisvad J.C."/>
            <person name="Nybo J.L."/>
            <person name="Theobald S."/>
            <person name="Kildgaard S."/>
            <person name="Petersen T.I."/>
            <person name="Kuo A."/>
            <person name="Sato A."/>
            <person name="Lyhne E.K."/>
            <person name="Kogle M.E."/>
            <person name="Wiebenga A."/>
            <person name="Kun R.S."/>
            <person name="Lubbers R.J."/>
            <person name="Makela M.R."/>
            <person name="Barry K."/>
            <person name="Chovatia M."/>
            <person name="Clum A."/>
            <person name="Daum C."/>
            <person name="Haridas S."/>
            <person name="He G."/>
            <person name="LaButti K."/>
            <person name="Lipzen A."/>
            <person name="Mondo S."/>
            <person name="Pangilinan J."/>
            <person name="Riley R."/>
            <person name="Salamov A."/>
            <person name="Simmons B.A."/>
            <person name="Magnuson J.K."/>
            <person name="Henrissat B."/>
            <person name="Mortensen U.H."/>
            <person name="Larsen T.O."/>
            <person name="De vries R.P."/>
            <person name="Grigoriev I.V."/>
            <person name="Machida M."/>
            <person name="Baker S.E."/>
            <person name="Andersen M.R."/>
        </authorList>
    </citation>
    <scope>NUCLEOTIDE SEQUENCE [LARGE SCALE GENOMIC DNA]</scope>
    <source>
        <strain evidence="1 2">CBS 126849</strain>
    </source>
</reference>
<proteinExistence type="predicted"/>
<protein>
    <submittedName>
        <fullName evidence="1">Uncharacterized protein</fullName>
    </submittedName>
</protein>
<sequence>MPTSLLDLPNELLDLIVQLAWVSDTSLGCPPPPHEDHVSGPRKAPCRSWSYGPSHVKYWKNQDLYSSRLALRLVNRRIAHITTSRLDRLVTLPTSLKLDVILSNETDLVPTWRFLSGIGRRIDDLTATFRVVGTSPTLEGRRHRFRPGAGVPPPILWSFYYLLERFLEVGPLAEHRSPTPRPRGKRMPFTINRLNLDFVSSEEGTVAPPGLGVWNWIHGGNNEDDMVSSAWPSSDVASFLMRPEWLAEFISRYIRYLLRMDDSMGLHGAMMYEYVGSIRIYVDGNLLEEYRLDQRLKDLDPSGHIFVVRSASFARWVEKASRVRLAAGLPVII</sequence>
<keyword evidence="2" id="KW-1185">Reference proteome</keyword>
<accession>A0A5N6EWG5</accession>
<dbReference type="AlphaFoldDB" id="A0A5N6EWG5"/>
<evidence type="ECO:0000313" key="1">
    <source>
        <dbReference type="EMBL" id="KAB8221629.1"/>
    </source>
</evidence>
<name>A0A5N6EWG5_9EURO</name>
<evidence type="ECO:0000313" key="2">
    <source>
        <dbReference type="Proteomes" id="UP000326799"/>
    </source>
</evidence>
<dbReference type="Proteomes" id="UP000326799">
    <property type="component" value="Unassembled WGS sequence"/>
</dbReference>
<dbReference type="EMBL" id="ML733419">
    <property type="protein sequence ID" value="KAB8221629.1"/>
    <property type="molecule type" value="Genomic_DNA"/>
</dbReference>